<name>A0A7W2M204_9PSED</name>
<evidence type="ECO:0000313" key="2">
    <source>
        <dbReference type="Proteomes" id="UP000577346"/>
    </source>
</evidence>
<evidence type="ECO:0000313" key="1">
    <source>
        <dbReference type="EMBL" id="MBA6151026.1"/>
    </source>
</evidence>
<dbReference type="RefSeq" id="WP_054904730.1">
    <property type="nucleotide sequence ID" value="NZ_JACGDA010000106.1"/>
</dbReference>
<dbReference type="AlphaFoldDB" id="A0A7W2M204"/>
<protein>
    <submittedName>
        <fullName evidence="1">Uncharacterized protein</fullName>
    </submittedName>
</protein>
<dbReference type="Proteomes" id="UP000577346">
    <property type="component" value="Unassembled WGS sequence"/>
</dbReference>
<comment type="caution">
    <text evidence="1">The sequence shown here is derived from an EMBL/GenBank/DDBJ whole genome shotgun (WGS) entry which is preliminary data.</text>
</comment>
<sequence>MSVIAIVIEGTGVSASALMKLHRVLGIPLLQLKSAVLAHEPILELEIFDGDYQERARLIRSVSAVLNTEKVDASYYEIPYGQQYAGNSQLSLWKIDSNLVEGILSAADYEVERQLNS</sequence>
<proteinExistence type="predicted"/>
<gene>
    <name evidence="1" type="ORF">H4C15_26640</name>
</gene>
<organism evidence="1 2">
    <name type="scientific">Pseudomonas juntendi</name>
    <dbReference type="NCBI Taxonomy" id="2666183"/>
    <lineage>
        <taxon>Bacteria</taxon>
        <taxon>Pseudomonadati</taxon>
        <taxon>Pseudomonadota</taxon>
        <taxon>Gammaproteobacteria</taxon>
        <taxon>Pseudomonadales</taxon>
        <taxon>Pseudomonadaceae</taxon>
        <taxon>Pseudomonas</taxon>
    </lineage>
</organism>
<dbReference type="EMBL" id="JACGDA010000106">
    <property type="protein sequence ID" value="MBA6151026.1"/>
    <property type="molecule type" value="Genomic_DNA"/>
</dbReference>
<accession>A0A7W2M204</accession>
<reference evidence="1 2" key="1">
    <citation type="submission" date="2020-07" db="EMBL/GenBank/DDBJ databases">
        <title>Diversity of carbapenemase encoding genes among Pseudomonas putida group clinical isolates in a tertiary Brazilian hospital.</title>
        <authorList>
            <person name="Alberto-Lei F."/>
            <person name="Nodari C.S."/>
            <person name="Streling A.P."/>
            <person name="Paulino J.T."/>
            <person name="Bessa-Neto F.O."/>
            <person name="Cayo R."/>
            <person name="Gales A.C."/>
        </authorList>
    </citation>
    <scope>NUCLEOTIDE SEQUENCE [LARGE SCALE GENOMIC DNA]</scope>
    <source>
        <strain evidence="1 2">11213</strain>
    </source>
</reference>